<keyword evidence="16" id="KW-1185">Reference proteome</keyword>
<keyword evidence="6 13" id="KW-0378">Hydrolase</keyword>
<feature type="active site" description="Proton donor" evidence="10">
    <location>
        <position position="67"/>
    </location>
</feature>
<evidence type="ECO:0000256" key="7">
    <source>
        <dbReference type="ARBA" id="ARBA00022833"/>
    </source>
</evidence>
<feature type="binding site" evidence="12">
    <location>
        <position position="101"/>
    </location>
    <ligand>
        <name>Zn(2+)</name>
        <dbReference type="ChEBI" id="CHEBI:29105"/>
        <note>catalytic</note>
    </ligand>
</feature>
<feature type="binding site" evidence="12">
    <location>
        <position position="65"/>
    </location>
    <ligand>
        <name>Zn(2+)</name>
        <dbReference type="ChEBI" id="CHEBI:29105"/>
        <note>catalytic</note>
    </ligand>
</feature>
<feature type="domain" description="CMP/dCMP-type deaminase" evidence="14">
    <location>
        <begin position="13"/>
        <end position="138"/>
    </location>
</feature>
<keyword evidence="7 12" id="KW-0862">Zinc</keyword>
<protein>
    <recommendedName>
        <fullName evidence="4 13">Cytidine deaminase</fullName>
        <ecNumber evidence="4 13">3.5.4.5</ecNumber>
    </recommendedName>
    <alternativeName>
        <fullName evidence="8 13">Cytidine aminohydrolase</fullName>
    </alternativeName>
</protein>
<evidence type="ECO:0000256" key="4">
    <source>
        <dbReference type="ARBA" id="ARBA00012783"/>
    </source>
</evidence>
<dbReference type="GO" id="GO:0008270">
    <property type="term" value="F:zinc ion binding"/>
    <property type="evidence" value="ECO:0007669"/>
    <property type="project" value="UniProtKB-UniRule"/>
</dbReference>
<dbReference type="SUPFAM" id="SSF53927">
    <property type="entry name" value="Cytidine deaminase-like"/>
    <property type="match status" value="1"/>
</dbReference>
<comment type="cofactor">
    <cofactor evidence="1 12 13">
        <name>Zn(2+)</name>
        <dbReference type="ChEBI" id="CHEBI:29105"/>
    </cofactor>
</comment>
<sequence length="149" mass="16496">MMEDDLESYLGKQTVKDLKRQAIEAKRNAYVPYSHFPVGACIYTNSGLFYSGCNVENASYGLSICAERTAVVKAVSEGNTCFRAIALSTDTVGEVWPCGACRQFLSEFGNFPVIFIGLDGTIKVEMVYHLLPRNFSKSDLKTVVKDNKD</sequence>
<comment type="catalytic activity">
    <reaction evidence="9 13">
        <text>cytidine + H2O + H(+) = uridine + NH4(+)</text>
        <dbReference type="Rhea" id="RHEA:16069"/>
        <dbReference type="ChEBI" id="CHEBI:15377"/>
        <dbReference type="ChEBI" id="CHEBI:15378"/>
        <dbReference type="ChEBI" id="CHEBI:16704"/>
        <dbReference type="ChEBI" id="CHEBI:17562"/>
        <dbReference type="ChEBI" id="CHEBI:28938"/>
        <dbReference type="EC" id="3.5.4.5"/>
    </reaction>
</comment>
<evidence type="ECO:0000256" key="1">
    <source>
        <dbReference type="ARBA" id="ARBA00001947"/>
    </source>
</evidence>
<dbReference type="NCBIfam" id="TIGR01354">
    <property type="entry name" value="cyt_deam_tetra"/>
    <property type="match status" value="1"/>
</dbReference>
<name>A0A9C7Q2L0_9RHOD</name>
<keyword evidence="5 12" id="KW-0479">Metal-binding</keyword>
<reference evidence="15" key="1">
    <citation type="journal article" date="2022" name="Proc. Natl. Acad. Sci. U.S.A.">
        <title>Life cycle and functional genomics of the unicellular red alga Galdieria for elucidating algal and plant evolution and industrial use.</title>
        <authorList>
            <person name="Hirooka S."/>
            <person name="Itabashi T."/>
            <person name="Ichinose T.M."/>
            <person name="Onuma R."/>
            <person name="Fujiwara T."/>
            <person name="Yamashita S."/>
            <person name="Jong L.W."/>
            <person name="Tomita R."/>
            <person name="Iwane A.H."/>
            <person name="Miyagishima S.Y."/>
        </authorList>
    </citation>
    <scope>NUCLEOTIDE SEQUENCE</scope>
    <source>
        <strain evidence="15">NBRC 102759</strain>
    </source>
</reference>
<dbReference type="Pfam" id="PF00383">
    <property type="entry name" value="dCMP_cyt_deam_1"/>
    <property type="match status" value="1"/>
</dbReference>
<evidence type="ECO:0000313" key="16">
    <source>
        <dbReference type="Proteomes" id="UP001061958"/>
    </source>
</evidence>
<proteinExistence type="inferred from homology"/>
<evidence type="ECO:0000256" key="9">
    <source>
        <dbReference type="ARBA" id="ARBA00049558"/>
    </source>
</evidence>
<evidence type="ECO:0000256" key="8">
    <source>
        <dbReference type="ARBA" id="ARBA00032005"/>
    </source>
</evidence>
<evidence type="ECO:0000256" key="2">
    <source>
        <dbReference type="ARBA" id="ARBA00003949"/>
    </source>
</evidence>
<comment type="function">
    <text evidence="2 13">This enzyme scavenges exogenous and endogenous cytidine and 2'-deoxycytidine for UMP synthesis.</text>
</comment>
<evidence type="ECO:0000256" key="13">
    <source>
        <dbReference type="RuleBase" id="RU364006"/>
    </source>
</evidence>
<dbReference type="CDD" id="cd01283">
    <property type="entry name" value="cytidine_deaminase"/>
    <property type="match status" value="1"/>
</dbReference>
<dbReference type="InterPro" id="IPR016192">
    <property type="entry name" value="APOBEC/CMP_deaminase_Zn-bd"/>
</dbReference>
<evidence type="ECO:0000256" key="5">
    <source>
        <dbReference type="ARBA" id="ARBA00022723"/>
    </source>
</evidence>
<dbReference type="PROSITE" id="PS00903">
    <property type="entry name" value="CYT_DCMP_DEAMINASES_1"/>
    <property type="match status" value="1"/>
</dbReference>
<comment type="similarity">
    <text evidence="3 13">Belongs to the cytidine and deoxycytidylate deaminase family.</text>
</comment>
<dbReference type="NCBIfam" id="NF004064">
    <property type="entry name" value="PRK05578.1"/>
    <property type="match status" value="1"/>
</dbReference>
<reference evidence="15" key="2">
    <citation type="submission" date="2022-01" db="EMBL/GenBank/DDBJ databases">
        <authorList>
            <person name="Hirooka S."/>
            <person name="Miyagishima S.Y."/>
        </authorList>
    </citation>
    <scope>NUCLEOTIDE SEQUENCE</scope>
    <source>
        <strain evidence="15">NBRC 102759</strain>
    </source>
</reference>
<comment type="caution">
    <text evidence="15">The sequence shown here is derived from an EMBL/GenBank/DDBJ whole genome shotgun (WGS) entry which is preliminary data.</text>
</comment>
<evidence type="ECO:0000256" key="6">
    <source>
        <dbReference type="ARBA" id="ARBA00022801"/>
    </source>
</evidence>
<dbReference type="PANTHER" id="PTHR11644:SF2">
    <property type="entry name" value="CYTIDINE DEAMINASE"/>
    <property type="match status" value="1"/>
</dbReference>
<dbReference type="OrthoDB" id="414540at2759"/>
<feature type="binding site" evidence="11">
    <location>
        <begin position="54"/>
        <end position="60"/>
    </location>
    <ligand>
        <name>substrate</name>
    </ligand>
</feature>
<evidence type="ECO:0000256" key="12">
    <source>
        <dbReference type="PIRSR" id="PIRSR606262-3"/>
    </source>
</evidence>
<evidence type="ECO:0000256" key="11">
    <source>
        <dbReference type="PIRSR" id="PIRSR606262-2"/>
    </source>
</evidence>
<feature type="binding site" evidence="12">
    <location>
        <position position="98"/>
    </location>
    <ligand>
        <name>Zn(2+)</name>
        <dbReference type="ChEBI" id="CHEBI:29105"/>
        <note>catalytic</note>
    </ligand>
</feature>
<gene>
    <name evidence="15" type="ORF">GpartN1_g6536.t1</name>
</gene>
<dbReference type="GO" id="GO:0072527">
    <property type="term" value="P:pyrimidine-containing compound metabolic process"/>
    <property type="evidence" value="ECO:0007669"/>
    <property type="project" value="UniProtKB-ARBA"/>
</dbReference>
<dbReference type="InterPro" id="IPR016193">
    <property type="entry name" value="Cytidine_deaminase-like"/>
</dbReference>
<dbReference type="InterPro" id="IPR002125">
    <property type="entry name" value="CMP_dCMP_dom"/>
</dbReference>
<evidence type="ECO:0000256" key="3">
    <source>
        <dbReference type="ARBA" id="ARBA00006576"/>
    </source>
</evidence>
<evidence type="ECO:0000313" key="15">
    <source>
        <dbReference type="EMBL" id="GJQ14745.1"/>
    </source>
</evidence>
<dbReference type="PROSITE" id="PS51747">
    <property type="entry name" value="CYT_DCMP_DEAMINASES_2"/>
    <property type="match status" value="1"/>
</dbReference>
<evidence type="ECO:0000256" key="10">
    <source>
        <dbReference type="PIRSR" id="PIRSR606262-1"/>
    </source>
</evidence>
<dbReference type="GO" id="GO:0055086">
    <property type="term" value="P:nucleobase-containing small molecule metabolic process"/>
    <property type="evidence" value="ECO:0007669"/>
    <property type="project" value="UniProtKB-ARBA"/>
</dbReference>
<dbReference type="Proteomes" id="UP001061958">
    <property type="component" value="Unassembled WGS sequence"/>
</dbReference>
<dbReference type="InterPro" id="IPR050202">
    <property type="entry name" value="Cyt/Deoxycyt_deaminase"/>
</dbReference>
<dbReference type="InterPro" id="IPR006262">
    <property type="entry name" value="Cyt_deam_tetra"/>
</dbReference>
<dbReference type="EC" id="3.5.4.5" evidence="4 13"/>
<dbReference type="GO" id="GO:0042802">
    <property type="term" value="F:identical protein binding"/>
    <property type="evidence" value="ECO:0007669"/>
    <property type="project" value="UniProtKB-ARBA"/>
</dbReference>
<dbReference type="PANTHER" id="PTHR11644">
    <property type="entry name" value="CYTIDINE DEAMINASE"/>
    <property type="match status" value="1"/>
</dbReference>
<dbReference type="GO" id="GO:0004126">
    <property type="term" value="F:cytidine deaminase activity"/>
    <property type="evidence" value="ECO:0007669"/>
    <property type="project" value="UniProtKB-UniRule"/>
</dbReference>
<dbReference type="GO" id="GO:0005829">
    <property type="term" value="C:cytosol"/>
    <property type="evidence" value="ECO:0007669"/>
    <property type="project" value="TreeGrafter"/>
</dbReference>
<dbReference type="Gene3D" id="3.40.140.10">
    <property type="entry name" value="Cytidine Deaminase, domain 2"/>
    <property type="match status" value="1"/>
</dbReference>
<dbReference type="AlphaFoldDB" id="A0A9C7Q2L0"/>
<accession>A0A9C7Q2L0</accession>
<organism evidence="15 16">
    <name type="scientific">Galdieria partita</name>
    <dbReference type="NCBI Taxonomy" id="83374"/>
    <lineage>
        <taxon>Eukaryota</taxon>
        <taxon>Rhodophyta</taxon>
        <taxon>Bangiophyceae</taxon>
        <taxon>Galdieriales</taxon>
        <taxon>Galdieriaceae</taxon>
        <taxon>Galdieria</taxon>
    </lineage>
</organism>
<dbReference type="FunFam" id="3.40.140.10:FF:000008">
    <property type="entry name" value="Cytidine deaminase"/>
    <property type="match status" value="1"/>
</dbReference>
<evidence type="ECO:0000259" key="14">
    <source>
        <dbReference type="PROSITE" id="PS51747"/>
    </source>
</evidence>
<dbReference type="EMBL" id="BQMJ01000059">
    <property type="protein sequence ID" value="GJQ14745.1"/>
    <property type="molecule type" value="Genomic_DNA"/>
</dbReference>
<comment type="catalytic activity">
    <reaction evidence="13">
        <text>2'-deoxycytidine + H2O + H(+) = 2'-deoxyuridine + NH4(+)</text>
        <dbReference type="Rhea" id="RHEA:13433"/>
        <dbReference type="ChEBI" id="CHEBI:15377"/>
        <dbReference type="ChEBI" id="CHEBI:15378"/>
        <dbReference type="ChEBI" id="CHEBI:15698"/>
        <dbReference type="ChEBI" id="CHEBI:16450"/>
        <dbReference type="ChEBI" id="CHEBI:28938"/>
        <dbReference type="EC" id="3.5.4.5"/>
    </reaction>
</comment>